<dbReference type="InterPro" id="IPR036514">
    <property type="entry name" value="SGNH_hydro_sf"/>
</dbReference>
<dbReference type="Proteomes" id="UP001324427">
    <property type="component" value="Unassembled WGS sequence"/>
</dbReference>
<dbReference type="EMBL" id="JAVFHQ010000041">
    <property type="protein sequence ID" value="KAK4542451.1"/>
    <property type="molecule type" value="Genomic_DNA"/>
</dbReference>
<proteinExistence type="predicted"/>
<sequence length="249" mass="26480">MLGIFTALLLTGVSHVAIARVLPEVKIDETYLNVEKRSIEGGMTLNIMPTGASITFGINSSDGDGYRKDLETLLAGNPVNYIGTQHGGTMSNNACEGYPGERIGQVDSILRNNNILSHKPNVILINVGTNDCVQNFKVSGMPQRMSAFLSYIKSEVPNSVVIVSSLLPNRKANVEQCVRTYNSALPGVVAKAKAGGQKVLFVDMHAAVPMSDISTADSTHPNDAGYMIMAHKWHAAIVSAASEISGAHG</sequence>
<name>A0AAV9JBE2_9PEZI</name>
<dbReference type="PANTHER" id="PTHR30383">
    <property type="entry name" value="THIOESTERASE 1/PROTEASE 1/LYSOPHOSPHOLIPASE L1"/>
    <property type="match status" value="1"/>
</dbReference>
<dbReference type="AlphaFoldDB" id="A0AAV9JBE2"/>
<keyword evidence="4" id="KW-1185">Reference proteome</keyword>
<comment type="caution">
    <text evidence="3">The sequence shown here is derived from an EMBL/GenBank/DDBJ whole genome shotgun (WGS) entry which is preliminary data.</text>
</comment>
<evidence type="ECO:0000313" key="4">
    <source>
        <dbReference type="Proteomes" id="UP001324427"/>
    </source>
</evidence>
<dbReference type="Gene3D" id="3.40.50.1110">
    <property type="entry name" value="SGNH hydrolase"/>
    <property type="match status" value="1"/>
</dbReference>
<evidence type="ECO:0000259" key="2">
    <source>
        <dbReference type="Pfam" id="PF13472"/>
    </source>
</evidence>
<reference evidence="3 4" key="1">
    <citation type="submission" date="2021-11" db="EMBL/GenBank/DDBJ databases">
        <title>Black yeast isolated from Biological Soil Crust.</title>
        <authorList>
            <person name="Kurbessoian T."/>
        </authorList>
    </citation>
    <scope>NUCLEOTIDE SEQUENCE [LARGE SCALE GENOMIC DNA]</scope>
    <source>
        <strain evidence="3 4">CCFEE 5522</strain>
    </source>
</reference>
<dbReference type="CDD" id="cd01833">
    <property type="entry name" value="XynB_like"/>
    <property type="match status" value="1"/>
</dbReference>
<feature type="chain" id="PRO_5043384456" description="SGNH hydrolase-type esterase domain-containing protein" evidence="1">
    <location>
        <begin position="20"/>
        <end position="249"/>
    </location>
</feature>
<dbReference type="InterPro" id="IPR051532">
    <property type="entry name" value="Ester_Hydrolysis_Enzymes"/>
</dbReference>
<dbReference type="GO" id="GO:0004622">
    <property type="term" value="F:phosphatidylcholine lysophospholipase activity"/>
    <property type="evidence" value="ECO:0007669"/>
    <property type="project" value="TreeGrafter"/>
</dbReference>
<feature type="domain" description="SGNH hydrolase-type esterase" evidence="2">
    <location>
        <begin position="51"/>
        <end position="226"/>
    </location>
</feature>
<feature type="signal peptide" evidence="1">
    <location>
        <begin position="1"/>
        <end position="19"/>
    </location>
</feature>
<evidence type="ECO:0000256" key="1">
    <source>
        <dbReference type="SAM" id="SignalP"/>
    </source>
</evidence>
<dbReference type="SUPFAM" id="SSF52266">
    <property type="entry name" value="SGNH hydrolase"/>
    <property type="match status" value="1"/>
</dbReference>
<dbReference type="InterPro" id="IPR013830">
    <property type="entry name" value="SGNH_hydro"/>
</dbReference>
<evidence type="ECO:0000313" key="3">
    <source>
        <dbReference type="EMBL" id="KAK4542451.1"/>
    </source>
</evidence>
<accession>A0AAV9JBE2</accession>
<dbReference type="Pfam" id="PF13472">
    <property type="entry name" value="Lipase_GDSL_2"/>
    <property type="match status" value="1"/>
</dbReference>
<keyword evidence="1" id="KW-0732">Signal</keyword>
<protein>
    <recommendedName>
        <fullName evidence="2">SGNH hydrolase-type esterase domain-containing protein</fullName>
    </recommendedName>
</protein>
<gene>
    <name evidence="3" type="ORF">LTR36_006703</name>
</gene>
<dbReference type="PANTHER" id="PTHR30383:SF5">
    <property type="entry name" value="SGNH HYDROLASE-TYPE ESTERASE DOMAIN-CONTAINING PROTEIN"/>
    <property type="match status" value="1"/>
</dbReference>
<organism evidence="3 4">
    <name type="scientific">Oleoguttula mirabilis</name>
    <dbReference type="NCBI Taxonomy" id="1507867"/>
    <lineage>
        <taxon>Eukaryota</taxon>
        <taxon>Fungi</taxon>
        <taxon>Dikarya</taxon>
        <taxon>Ascomycota</taxon>
        <taxon>Pezizomycotina</taxon>
        <taxon>Dothideomycetes</taxon>
        <taxon>Dothideomycetidae</taxon>
        <taxon>Mycosphaerellales</taxon>
        <taxon>Teratosphaeriaceae</taxon>
        <taxon>Oleoguttula</taxon>
    </lineage>
</organism>